<evidence type="ECO:0000313" key="4">
    <source>
        <dbReference type="EMBL" id="KAA6376478.1"/>
    </source>
</evidence>
<feature type="compositionally biased region" description="Basic and acidic residues" evidence="2">
    <location>
        <begin position="55"/>
        <end position="69"/>
    </location>
</feature>
<dbReference type="EMBL" id="SNRW01010492">
    <property type="protein sequence ID" value="KAA6376478.1"/>
    <property type="molecule type" value="Genomic_DNA"/>
</dbReference>
<dbReference type="Gene3D" id="3.30.70.330">
    <property type="match status" value="1"/>
</dbReference>
<reference evidence="4 5" key="1">
    <citation type="submission" date="2019-03" db="EMBL/GenBank/DDBJ databases">
        <title>Single cell metagenomics reveals metabolic interactions within the superorganism composed of flagellate Streblomastix strix and complex community of Bacteroidetes bacteria on its surface.</title>
        <authorList>
            <person name="Treitli S.C."/>
            <person name="Kolisko M."/>
            <person name="Husnik F."/>
            <person name="Keeling P."/>
            <person name="Hampl V."/>
        </authorList>
    </citation>
    <scope>NUCLEOTIDE SEQUENCE [LARGE SCALE GENOMIC DNA]</scope>
    <source>
        <strain evidence="4">ST1C</strain>
    </source>
</reference>
<dbReference type="InterPro" id="IPR000504">
    <property type="entry name" value="RRM_dom"/>
</dbReference>
<keyword evidence="1" id="KW-0694">RNA-binding</keyword>
<comment type="caution">
    <text evidence="4">The sequence shown here is derived from an EMBL/GenBank/DDBJ whole genome shotgun (WGS) entry which is preliminary data.</text>
</comment>
<evidence type="ECO:0000313" key="5">
    <source>
        <dbReference type="Proteomes" id="UP000324800"/>
    </source>
</evidence>
<dbReference type="AlphaFoldDB" id="A0A5J4V187"/>
<evidence type="ECO:0000256" key="1">
    <source>
        <dbReference type="PROSITE-ProRule" id="PRU00176"/>
    </source>
</evidence>
<dbReference type="SMART" id="SM00360">
    <property type="entry name" value="RRM"/>
    <property type="match status" value="1"/>
</dbReference>
<dbReference type="PANTHER" id="PTHR15241">
    <property type="entry name" value="TRANSFORMER-2-RELATED"/>
    <property type="match status" value="1"/>
</dbReference>
<gene>
    <name evidence="4" type="ORF">EZS28_027996</name>
</gene>
<proteinExistence type="predicted"/>
<name>A0A5J4V187_9EUKA</name>
<dbReference type="PANTHER" id="PTHR15241:SF304">
    <property type="entry name" value="RRM DOMAIN-CONTAINING PROTEIN"/>
    <property type="match status" value="1"/>
</dbReference>
<dbReference type="Pfam" id="PF00076">
    <property type="entry name" value="RRM_1"/>
    <property type="match status" value="1"/>
</dbReference>
<dbReference type="SUPFAM" id="SSF54928">
    <property type="entry name" value="RNA-binding domain, RBD"/>
    <property type="match status" value="1"/>
</dbReference>
<dbReference type="GO" id="GO:0003723">
    <property type="term" value="F:RNA binding"/>
    <property type="evidence" value="ECO:0007669"/>
    <property type="project" value="UniProtKB-UniRule"/>
</dbReference>
<organism evidence="4 5">
    <name type="scientific">Streblomastix strix</name>
    <dbReference type="NCBI Taxonomy" id="222440"/>
    <lineage>
        <taxon>Eukaryota</taxon>
        <taxon>Metamonada</taxon>
        <taxon>Preaxostyla</taxon>
        <taxon>Oxymonadida</taxon>
        <taxon>Streblomastigidae</taxon>
        <taxon>Streblomastix</taxon>
    </lineage>
</organism>
<protein>
    <recommendedName>
        <fullName evidence="3">RRM domain-containing protein</fullName>
    </recommendedName>
</protein>
<feature type="region of interest" description="Disordered" evidence="2">
    <location>
        <begin position="55"/>
        <end position="82"/>
    </location>
</feature>
<evidence type="ECO:0000259" key="3">
    <source>
        <dbReference type="PROSITE" id="PS50102"/>
    </source>
</evidence>
<accession>A0A5J4V187</accession>
<dbReference type="InterPro" id="IPR012677">
    <property type="entry name" value="Nucleotide-bd_a/b_plait_sf"/>
</dbReference>
<dbReference type="OrthoDB" id="79941at2759"/>
<evidence type="ECO:0000256" key="2">
    <source>
        <dbReference type="SAM" id="MobiDB-lite"/>
    </source>
</evidence>
<dbReference type="Proteomes" id="UP000324800">
    <property type="component" value="Unassembled WGS sequence"/>
</dbReference>
<feature type="domain" description="RRM" evidence="3">
    <location>
        <begin position="183"/>
        <end position="259"/>
    </location>
</feature>
<dbReference type="PROSITE" id="PS50102">
    <property type="entry name" value="RRM"/>
    <property type="match status" value="1"/>
</dbReference>
<sequence length="260" mass="30007">MNKMNEDNELKDEGCGITQLERELLESSNDKIRWIGFQLLIINVSKVTTEDIKEQEADEQKEIEQKKSDQSSSSQKVRNEIETPNKKRRFNRFWGSERISLLNKCREDPSRIVHEPAMHIDLNFEDNSTHISIDPIHPNQFTSAPNTQTQFNNSQIKEKIDQDEIEIDEDEDEDKEMENFTGYRLFVGNLNKLTLAANLGHLFESIGEISNAKIAVMNGWSKGYGFVTMKDELTAKKACQELDKHELDGNIITVKFVKKN</sequence>
<dbReference type="InterPro" id="IPR035979">
    <property type="entry name" value="RBD_domain_sf"/>
</dbReference>